<evidence type="ECO:0000256" key="1">
    <source>
        <dbReference type="SAM" id="MobiDB-lite"/>
    </source>
</evidence>
<dbReference type="RefSeq" id="WP_086995866.1">
    <property type="nucleotide sequence ID" value="NZ_FUHW01000019.1"/>
</dbReference>
<dbReference type="AlphaFoldDB" id="A0A1R4FIR1"/>
<dbReference type="InterPro" id="IPR021391">
    <property type="entry name" value="DUF3027"/>
</dbReference>
<proteinExistence type="predicted"/>
<feature type="compositionally biased region" description="Acidic residues" evidence="1">
    <location>
        <begin position="164"/>
        <end position="174"/>
    </location>
</feature>
<evidence type="ECO:0000313" key="3">
    <source>
        <dbReference type="Proteomes" id="UP000195913"/>
    </source>
</evidence>
<dbReference type="EMBL" id="FUHW01000019">
    <property type="protein sequence ID" value="SJM55778.1"/>
    <property type="molecule type" value="Genomic_DNA"/>
</dbReference>
<dbReference type="Proteomes" id="UP000195913">
    <property type="component" value="Unassembled WGS sequence"/>
</dbReference>
<sequence>MARAPKVDAVLSAETDLARSALLAIVEQGSVGDHLGVAADDDRVLTHRFVAKLRGYAGWNWYVTLARVPRGKVATVCETGLLPGEGAIVAPEWVPWADRVLPEELQAQRDAEAAEAVDKEPGGQEADQKAAPTDSETVSAVEGNGTGATAETADAPTEQGTSEADGENDQDEQAEPSAGRNPQRSRSRRRRR</sequence>
<accession>A0A1R4FIR1</accession>
<keyword evidence="3" id="KW-1185">Reference proteome</keyword>
<evidence type="ECO:0000313" key="2">
    <source>
        <dbReference type="EMBL" id="SJM55778.1"/>
    </source>
</evidence>
<gene>
    <name evidence="2" type="ORF">FM101_04145</name>
</gene>
<feature type="region of interest" description="Disordered" evidence="1">
    <location>
        <begin position="109"/>
        <end position="192"/>
    </location>
</feature>
<protein>
    <recommendedName>
        <fullName evidence="4">DUF3027 domain-containing protein</fullName>
    </recommendedName>
</protein>
<organism evidence="2 3">
    <name type="scientific">Arthrobacter rhombi</name>
    <dbReference type="NCBI Taxonomy" id="71253"/>
    <lineage>
        <taxon>Bacteria</taxon>
        <taxon>Bacillati</taxon>
        <taxon>Actinomycetota</taxon>
        <taxon>Actinomycetes</taxon>
        <taxon>Micrococcales</taxon>
        <taxon>Micrococcaceae</taxon>
        <taxon>Arthrobacter</taxon>
    </lineage>
</organism>
<feature type="compositionally biased region" description="Basic residues" evidence="1">
    <location>
        <begin position="183"/>
        <end position="192"/>
    </location>
</feature>
<dbReference type="Pfam" id="PF11228">
    <property type="entry name" value="DUF3027"/>
    <property type="match status" value="1"/>
</dbReference>
<feature type="compositionally biased region" description="Basic and acidic residues" evidence="1">
    <location>
        <begin position="109"/>
        <end position="128"/>
    </location>
</feature>
<name>A0A1R4FIR1_9MICC</name>
<evidence type="ECO:0008006" key="4">
    <source>
        <dbReference type="Google" id="ProtNLM"/>
    </source>
</evidence>
<reference evidence="2 3" key="1">
    <citation type="submission" date="2017-02" db="EMBL/GenBank/DDBJ databases">
        <authorList>
            <person name="Peterson S.W."/>
        </authorList>
    </citation>
    <scope>NUCLEOTIDE SEQUENCE [LARGE SCALE GENOMIC DNA]</scope>
    <source>
        <strain evidence="2 3">B Ar 00.02</strain>
    </source>
</reference>